<name>A0A9N9E9H1_9GLOM</name>
<reference evidence="2" key="1">
    <citation type="submission" date="2021-06" db="EMBL/GenBank/DDBJ databases">
        <authorList>
            <person name="Kallberg Y."/>
            <person name="Tangrot J."/>
            <person name="Rosling A."/>
        </authorList>
    </citation>
    <scope>NUCLEOTIDE SEQUENCE</scope>
    <source>
        <strain evidence="2">IN212</strain>
    </source>
</reference>
<comment type="caution">
    <text evidence="2">The sequence shown here is derived from an EMBL/GenBank/DDBJ whole genome shotgun (WGS) entry which is preliminary data.</text>
</comment>
<gene>
    <name evidence="2" type="ORF">RFULGI_LOCUS9020</name>
</gene>
<keyword evidence="3" id="KW-1185">Reference proteome</keyword>
<dbReference type="EMBL" id="CAJVPZ010015383">
    <property type="protein sequence ID" value="CAG8665574.1"/>
    <property type="molecule type" value="Genomic_DNA"/>
</dbReference>
<evidence type="ECO:0000313" key="3">
    <source>
        <dbReference type="Proteomes" id="UP000789396"/>
    </source>
</evidence>
<organism evidence="2 3">
    <name type="scientific">Racocetra fulgida</name>
    <dbReference type="NCBI Taxonomy" id="60492"/>
    <lineage>
        <taxon>Eukaryota</taxon>
        <taxon>Fungi</taxon>
        <taxon>Fungi incertae sedis</taxon>
        <taxon>Mucoromycota</taxon>
        <taxon>Glomeromycotina</taxon>
        <taxon>Glomeromycetes</taxon>
        <taxon>Diversisporales</taxon>
        <taxon>Gigasporaceae</taxon>
        <taxon>Racocetra</taxon>
    </lineage>
</organism>
<dbReference type="Proteomes" id="UP000789396">
    <property type="component" value="Unassembled WGS sequence"/>
</dbReference>
<feature type="compositionally biased region" description="Low complexity" evidence="1">
    <location>
        <begin position="12"/>
        <end position="27"/>
    </location>
</feature>
<evidence type="ECO:0000256" key="1">
    <source>
        <dbReference type="SAM" id="MobiDB-lite"/>
    </source>
</evidence>
<sequence>MNNEDTSADRISNNSVSTSESESVQSVQTESINSLYCSKEIQFKLLQEIQNDDKYGKSTVKKRKSNNSILPLDAYYDPQENINKAKETRANKVLIKWIVSKLELYINAIKESLDQPWASSITWKPFIMQVHQFISIIQKYIEYLENVNQ</sequence>
<accession>A0A9N9E9H1</accession>
<proteinExistence type="predicted"/>
<feature type="non-terminal residue" evidence="2">
    <location>
        <position position="1"/>
    </location>
</feature>
<feature type="compositionally biased region" description="Polar residues" evidence="1">
    <location>
        <begin position="1"/>
        <end position="11"/>
    </location>
</feature>
<protein>
    <submittedName>
        <fullName evidence="2">8371_t:CDS:1</fullName>
    </submittedName>
</protein>
<dbReference type="AlphaFoldDB" id="A0A9N9E9H1"/>
<evidence type="ECO:0000313" key="2">
    <source>
        <dbReference type="EMBL" id="CAG8665574.1"/>
    </source>
</evidence>
<feature type="region of interest" description="Disordered" evidence="1">
    <location>
        <begin position="1"/>
        <end position="27"/>
    </location>
</feature>
<dbReference type="OrthoDB" id="2381496at2759"/>